<keyword evidence="3" id="KW-1185">Reference proteome</keyword>
<keyword evidence="1" id="KW-0175">Coiled coil</keyword>
<name>A0A3P8GJA0_9TREM</name>
<dbReference type="EMBL" id="UZAL01036781">
    <property type="protein sequence ID" value="VDP70504.1"/>
    <property type="molecule type" value="Genomic_DNA"/>
</dbReference>
<evidence type="ECO:0000256" key="1">
    <source>
        <dbReference type="SAM" id="Coils"/>
    </source>
</evidence>
<dbReference type="Proteomes" id="UP000269396">
    <property type="component" value="Unassembled WGS sequence"/>
</dbReference>
<evidence type="ECO:0000313" key="3">
    <source>
        <dbReference type="Proteomes" id="UP000269396"/>
    </source>
</evidence>
<evidence type="ECO:0000313" key="2">
    <source>
        <dbReference type="EMBL" id="VDP70504.1"/>
    </source>
</evidence>
<reference evidence="2 3" key="1">
    <citation type="submission" date="2018-11" db="EMBL/GenBank/DDBJ databases">
        <authorList>
            <consortium name="Pathogen Informatics"/>
        </authorList>
    </citation>
    <scope>NUCLEOTIDE SEQUENCE [LARGE SCALE GENOMIC DNA]</scope>
    <source>
        <strain>Denwood</strain>
        <strain evidence="3">Zambia</strain>
    </source>
</reference>
<proteinExistence type="predicted"/>
<dbReference type="PANTHER" id="PTHR47027:SF25">
    <property type="entry name" value="REVERSE TRANSCRIPTASE DOMAIN-CONTAINING PROTEIN"/>
    <property type="match status" value="1"/>
</dbReference>
<sequence>MQFLTGTYARFNRQLVLEQERCITLERTVEQLAKELRSLEIQLKYHIPMVVEDKNMNQIQSEARIRKARSAFANLRHLWRRRVIRQSIKRRVYCVAVRSVLIYGSEIWPLRVEYTHKLLVFDHRCFRNIARICWDHRANNSDVRRKALRSDGKSVDEVVNHHRLRWLGHLSRMPEHRLP</sequence>
<protein>
    <submittedName>
        <fullName evidence="2">Uncharacterized protein</fullName>
    </submittedName>
</protein>
<organism evidence="2 3">
    <name type="scientific">Schistosoma mattheei</name>
    <dbReference type="NCBI Taxonomy" id="31246"/>
    <lineage>
        <taxon>Eukaryota</taxon>
        <taxon>Metazoa</taxon>
        <taxon>Spiralia</taxon>
        <taxon>Lophotrochozoa</taxon>
        <taxon>Platyhelminthes</taxon>
        <taxon>Trematoda</taxon>
        <taxon>Digenea</taxon>
        <taxon>Strigeidida</taxon>
        <taxon>Schistosomatoidea</taxon>
        <taxon>Schistosomatidae</taxon>
        <taxon>Schistosoma</taxon>
    </lineage>
</organism>
<feature type="coiled-coil region" evidence="1">
    <location>
        <begin position="15"/>
        <end position="42"/>
    </location>
</feature>
<dbReference type="AlphaFoldDB" id="A0A3P8GJA0"/>
<accession>A0A3P8GJA0</accession>
<dbReference type="PANTHER" id="PTHR47027">
    <property type="entry name" value="REVERSE TRANSCRIPTASE DOMAIN-CONTAINING PROTEIN"/>
    <property type="match status" value="1"/>
</dbReference>
<gene>
    <name evidence="2" type="ORF">SMTD_LOCUS16140</name>
</gene>